<feature type="domain" description="D-galactarate/Altronate dehydratase second" evidence="3">
    <location>
        <begin position="5"/>
        <end position="132"/>
    </location>
</feature>
<reference evidence="5 6" key="1">
    <citation type="submission" date="2016-11" db="EMBL/GenBank/DDBJ databases">
        <authorList>
            <person name="Jaros S."/>
            <person name="Januszkiewicz K."/>
            <person name="Wedrychowicz H."/>
        </authorList>
    </citation>
    <scope>NUCLEOTIDE SEQUENCE [LARGE SCALE GENOMIC DNA]</scope>
    <source>
        <strain evidence="5 6">DSM 9705</strain>
    </source>
</reference>
<dbReference type="GO" id="GO:0016829">
    <property type="term" value="F:lyase activity"/>
    <property type="evidence" value="ECO:0007669"/>
    <property type="project" value="UniProtKB-KW"/>
</dbReference>
<evidence type="ECO:0000259" key="4">
    <source>
        <dbReference type="Pfam" id="PF20629"/>
    </source>
</evidence>
<dbReference type="PANTHER" id="PTHR30536:SF5">
    <property type="entry name" value="ALTRONATE DEHYDRATASE"/>
    <property type="match status" value="1"/>
</dbReference>
<comment type="similarity">
    <text evidence="1">Belongs to the UxaA family.</text>
</comment>
<sequence>MEFQGYRRLDGRVGTRNYVGVISTVVCANEVAEDIARQVDGAVSFTHHQGCCQTPVDIRRVNETLVGLGSNPNLAAVLLVSLGCESTAVEEVAAGIRQAGKQVEIIGIQEIGGAARTRAEGTLIVQDLVAAASALRREPCSITDIVLGMKCGSSDTTQGLSATPAVGFASDTIVAAGGTTIIGEITEFIGAEHIMAAHAATPEIGEQVLDLVRRMEDRAKAVGCDMRGGQPTGGNIKGGLTTIEEKSLGAIAKAGTAPIRAVYEYGVRPTTKGLVVMDSPGREPEILTGLAAAGCNVIAFATGRGAPQGFPFVPVVKLTGNARTWEKMRDHMDLSVAGIIDGSESLPAAGQRLVAALLEVASGKRTRAEITGYTRAMDIYVTGPVI</sequence>
<dbReference type="AlphaFoldDB" id="A0A1M5UP49"/>
<organism evidence="5 6">
    <name type="scientific">Desulfofustis glycolicus DSM 9705</name>
    <dbReference type="NCBI Taxonomy" id="1121409"/>
    <lineage>
        <taxon>Bacteria</taxon>
        <taxon>Pseudomonadati</taxon>
        <taxon>Thermodesulfobacteriota</taxon>
        <taxon>Desulfobulbia</taxon>
        <taxon>Desulfobulbales</taxon>
        <taxon>Desulfocapsaceae</taxon>
        <taxon>Desulfofustis</taxon>
    </lineage>
</organism>
<dbReference type="InterPro" id="IPR007392">
    <property type="entry name" value="GD_AH_second"/>
</dbReference>
<evidence type="ECO:0000313" key="5">
    <source>
        <dbReference type="EMBL" id="SHH64638.1"/>
    </source>
</evidence>
<protein>
    <submittedName>
        <fullName evidence="5">Altronate dehydratase large subunit</fullName>
    </submittedName>
</protein>
<gene>
    <name evidence="5" type="ORF">SAMN02745124_01282</name>
</gene>
<keyword evidence="2" id="KW-0456">Lyase</keyword>
<dbReference type="InterPro" id="IPR048332">
    <property type="entry name" value="GD_AH_C"/>
</dbReference>
<dbReference type="InterPro" id="IPR052172">
    <property type="entry name" value="UxaA_altronate/galactarate_dh"/>
</dbReference>
<evidence type="ECO:0000259" key="3">
    <source>
        <dbReference type="Pfam" id="PF04295"/>
    </source>
</evidence>
<dbReference type="PANTHER" id="PTHR30536">
    <property type="entry name" value="ALTRONATE/GALACTARATE DEHYDRATASE"/>
    <property type="match status" value="1"/>
</dbReference>
<evidence type="ECO:0000256" key="1">
    <source>
        <dbReference type="ARBA" id="ARBA00010986"/>
    </source>
</evidence>
<proteinExistence type="inferred from homology"/>
<evidence type="ECO:0000256" key="2">
    <source>
        <dbReference type="ARBA" id="ARBA00023239"/>
    </source>
</evidence>
<dbReference type="Pfam" id="PF04295">
    <property type="entry name" value="GD_AH_second"/>
    <property type="match status" value="1"/>
</dbReference>
<dbReference type="RefSeq" id="WP_073374376.1">
    <property type="nucleotide sequence ID" value="NZ_FQXS01000005.1"/>
</dbReference>
<evidence type="ECO:0000313" key="6">
    <source>
        <dbReference type="Proteomes" id="UP000184139"/>
    </source>
</evidence>
<dbReference type="Pfam" id="PF20629">
    <property type="entry name" value="GD_AH_C"/>
    <property type="match status" value="1"/>
</dbReference>
<dbReference type="EMBL" id="FQXS01000005">
    <property type="protein sequence ID" value="SHH64638.1"/>
    <property type="molecule type" value="Genomic_DNA"/>
</dbReference>
<dbReference type="STRING" id="1121409.SAMN02745124_01282"/>
<feature type="domain" description="D-galactarate/Altronate dehydratase C-terminal" evidence="4">
    <location>
        <begin position="143"/>
        <end position="375"/>
    </location>
</feature>
<name>A0A1M5UP49_9BACT</name>
<dbReference type="Proteomes" id="UP000184139">
    <property type="component" value="Unassembled WGS sequence"/>
</dbReference>
<accession>A0A1M5UP49</accession>
<dbReference type="OrthoDB" id="9804574at2"/>
<dbReference type="GO" id="GO:0019698">
    <property type="term" value="P:D-galacturonate catabolic process"/>
    <property type="evidence" value="ECO:0007669"/>
    <property type="project" value="TreeGrafter"/>
</dbReference>
<keyword evidence="6" id="KW-1185">Reference proteome</keyword>